<dbReference type="InterPro" id="IPR001173">
    <property type="entry name" value="Glyco_trans_2-like"/>
</dbReference>
<proteinExistence type="predicted"/>
<gene>
    <name evidence="3" type="ORF">JAO74_16245</name>
</gene>
<dbReference type="SUPFAM" id="SSF53448">
    <property type="entry name" value="Nucleotide-diphospho-sugar transferases"/>
    <property type="match status" value="1"/>
</dbReference>
<keyword evidence="1" id="KW-0812">Transmembrane</keyword>
<organism evidence="3 4">
    <name type="scientific">Sphingomonas mollis</name>
    <dbReference type="NCBI Taxonomy" id="2795726"/>
    <lineage>
        <taxon>Bacteria</taxon>
        <taxon>Pseudomonadati</taxon>
        <taxon>Pseudomonadota</taxon>
        <taxon>Alphaproteobacteria</taxon>
        <taxon>Sphingomonadales</taxon>
        <taxon>Sphingomonadaceae</taxon>
        <taxon>Sphingomonas</taxon>
    </lineage>
</organism>
<keyword evidence="1" id="KW-1133">Transmembrane helix</keyword>
<dbReference type="PANTHER" id="PTHR43179">
    <property type="entry name" value="RHAMNOSYLTRANSFERASE WBBL"/>
    <property type="match status" value="1"/>
</dbReference>
<dbReference type="CDD" id="cd04186">
    <property type="entry name" value="GT_2_like_c"/>
    <property type="match status" value="1"/>
</dbReference>
<keyword evidence="1" id="KW-0472">Membrane</keyword>
<comment type="caution">
    <text evidence="3">The sequence shown here is derived from an EMBL/GenBank/DDBJ whole genome shotgun (WGS) entry which is preliminary data.</text>
</comment>
<name>A0ABS0XTF7_9SPHN</name>
<dbReference type="Proteomes" id="UP000640426">
    <property type="component" value="Unassembled WGS sequence"/>
</dbReference>
<dbReference type="Pfam" id="PF00535">
    <property type="entry name" value="Glycos_transf_2"/>
    <property type="match status" value="1"/>
</dbReference>
<dbReference type="RefSeq" id="WP_199040567.1">
    <property type="nucleotide sequence ID" value="NZ_JAELXS010000010.1"/>
</dbReference>
<accession>A0ABS0XTF7</accession>
<dbReference type="EMBL" id="JAELXS010000010">
    <property type="protein sequence ID" value="MBJ6123339.1"/>
    <property type="molecule type" value="Genomic_DNA"/>
</dbReference>
<evidence type="ECO:0000259" key="2">
    <source>
        <dbReference type="Pfam" id="PF00535"/>
    </source>
</evidence>
<reference evidence="4" key="1">
    <citation type="submission" date="2020-12" db="EMBL/GenBank/DDBJ databases">
        <title>Hymenobacter sp.</title>
        <authorList>
            <person name="Kim M.K."/>
        </authorList>
    </citation>
    <scope>NUCLEOTIDE SEQUENCE [LARGE SCALE GENOMIC DNA]</scope>
    <source>
        <strain evidence="4">BT553</strain>
    </source>
</reference>
<dbReference type="Gene3D" id="3.90.550.10">
    <property type="entry name" value="Spore Coat Polysaccharide Biosynthesis Protein SpsA, Chain A"/>
    <property type="match status" value="1"/>
</dbReference>
<keyword evidence="4" id="KW-1185">Reference proteome</keyword>
<protein>
    <submittedName>
        <fullName evidence="3">Glycosyltransferase family 2 protein</fullName>
    </submittedName>
</protein>
<evidence type="ECO:0000256" key="1">
    <source>
        <dbReference type="SAM" id="Phobius"/>
    </source>
</evidence>
<sequence length="292" mass="33214">MNVVVTITYNARKYGILDAFFASMEAQDDRNFLLLVIDNASTDGTSEYLQALNLPNLRLILNEENVGFGRACNQGIAFAREAGAEHITFINNDVEFGPDLIGGMVHSLEEQDAAVLSPLITPFDQPDHIWFITGSFRWRRGLIPYHNKIWQPRSAASSDRIQKNDFVTGCCIVFRMSVFDVIPGFDDRFFVYWEDADLSMEMKKRDMKAVTDTSLVCRHKVSISTGGSFSAFSVYHATRGHLLFARKHYGVIILAYVMPVIVAKMILNLARRRMRLREIRPWFQGLLSGLFD</sequence>
<evidence type="ECO:0000313" key="3">
    <source>
        <dbReference type="EMBL" id="MBJ6123339.1"/>
    </source>
</evidence>
<evidence type="ECO:0000313" key="4">
    <source>
        <dbReference type="Proteomes" id="UP000640426"/>
    </source>
</evidence>
<feature type="transmembrane region" description="Helical" evidence="1">
    <location>
        <begin position="249"/>
        <end position="270"/>
    </location>
</feature>
<feature type="domain" description="Glycosyltransferase 2-like" evidence="2">
    <location>
        <begin position="4"/>
        <end position="180"/>
    </location>
</feature>
<dbReference type="PANTHER" id="PTHR43179:SF7">
    <property type="entry name" value="RHAMNOSYLTRANSFERASE WBBL"/>
    <property type="match status" value="1"/>
</dbReference>
<dbReference type="InterPro" id="IPR029044">
    <property type="entry name" value="Nucleotide-diphossugar_trans"/>
</dbReference>